<protein>
    <submittedName>
        <fullName evidence="2">Uncharacterized protein</fullName>
    </submittedName>
</protein>
<dbReference type="Proteomes" id="UP000604825">
    <property type="component" value="Unassembled WGS sequence"/>
</dbReference>
<dbReference type="GO" id="GO:0005524">
    <property type="term" value="F:ATP binding"/>
    <property type="evidence" value="ECO:0007669"/>
    <property type="project" value="UniProtKB-KW"/>
</dbReference>
<feature type="compositionally biased region" description="Basic and acidic residues" evidence="1">
    <location>
        <begin position="39"/>
        <end position="48"/>
    </location>
</feature>
<accession>A0A811P3X5</accession>
<organism evidence="2 3">
    <name type="scientific">Miscanthus lutarioriparius</name>
    <dbReference type="NCBI Taxonomy" id="422564"/>
    <lineage>
        <taxon>Eukaryota</taxon>
        <taxon>Viridiplantae</taxon>
        <taxon>Streptophyta</taxon>
        <taxon>Embryophyta</taxon>
        <taxon>Tracheophyta</taxon>
        <taxon>Spermatophyta</taxon>
        <taxon>Magnoliopsida</taxon>
        <taxon>Liliopsida</taxon>
        <taxon>Poales</taxon>
        <taxon>Poaceae</taxon>
        <taxon>PACMAD clade</taxon>
        <taxon>Panicoideae</taxon>
        <taxon>Andropogonodae</taxon>
        <taxon>Andropogoneae</taxon>
        <taxon>Saccharinae</taxon>
        <taxon>Miscanthus</taxon>
    </lineage>
</organism>
<evidence type="ECO:0000256" key="1">
    <source>
        <dbReference type="SAM" id="MobiDB-lite"/>
    </source>
</evidence>
<dbReference type="GO" id="GO:0004672">
    <property type="term" value="F:protein kinase activity"/>
    <property type="evidence" value="ECO:0007669"/>
    <property type="project" value="InterPro"/>
</dbReference>
<dbReference type="EMBL" id="CAJGYO010000005">
    <property type="protein sequence ID" value="CAD6231695.1"/>
    <property type="molecule type" value="Genomic_DNA"/>
</dbReference>
<evidence type="ECO:0000313" key="3">
    <source>
        <dbReference type="Proteomes" id="UP000604825"/>
    </source>
</evidence>
<dbReference type="OrthoDB" id="1658634at2759"/>
<proteinExistence type="predicted"/>
<sequence>MGGKLPRGLCGGGLHVLELGGGAMGRSRTRGRPGGVAPRGKEEEEPRMSHRKFEHPKHGFLPRKRSSHHRGKGKTNLLCWEMRMTAALYVAWALDCCSSKGRALFHDLHAYRVVFDVVPEGHPAHKHLEPAGDVLVCINEEVRTAFNG</sequence>
<feature type="compositionally biased region" description="Basic residues" evidence="1">
    <location>
        <begin position="49"/>
        <end position="70"/>
    </location>
</feature>
<keyword evidence="3" id="KW-1185">Reference proteome</keyword>
<gene>
    <name evidence="2" type="ORF">NCGR_LOCUS21650</name>
</gene>
<dbReference type="PANTHER" id="PTHR45863">
    <property type="entry name" value="SERINE/THREONINE-PROTEIN KINASE BSK5"/>
    <property type="match status" value="1"/>
</dbReference>
<dbReference type="AlphaFoldDB" id="A0A811P3X5"/>
<dbReference type="InterPro" id="IPR045845">
    <property type="entry name" value="BSK"/>
</dbReference>
<dbReference type="GO" id="GO:0009742">
    <property type="term" value="P:brassinosteroid mediated signaling pathway"/>
    <property type="evidence" value="ECO:0007669"/>
    <property type="project" value="InterPro"/>
</dbReference>
<evidence type="ECO:0000313" key="2">
    <source>
        <dbReference type="EMBL" id="CAD6231695.1"/>
    </source>
</evidence>
<name>A0A811P3X5_9POAL</name>
<comment type="caution">
    <text evidence="2">The sequence shown here is derived from an EMBL/GenBank/DDBJ whole genome shotgun (WGS) entry which is preliminary data.</text>
</comment>
<dbReference type="GO" id="GO:0012505">
    <property type="term" value="C:endomembrane system"/>
    <property type="evidence" value="ECO:0007669"/>
    <property type="project" value="UniProtKB-SubCell"/>
</dbReference>
<dbReference type="PANTHER" id="PTHR45863:SF7">
    <property type="entry name" value="SERINE_THREONINE-PROTEIN KINASE BSK5"/>
    <property type="match status" value="1"/>
</dbReference>
<feature type="region of interest" description="Disordered" evidence="1">
    <location>
        <begin position="21"/>
        <end position="70"/>
    </location>
</feature>
<reference evidence="2" key="1">
    <citation type="submission" date="2020-10" db="EMBL/GenBank/DDBJ databases">
        <authorList>
            <person name="Han B."/>
            <person name="Lu T."/>
            <person name="Zhao Q."/>
            <person name="Huang X."/>
            <person name="Zhao Y."/>
        </authorList>
    </citation>
    <scope>NUCLEOTIDE SEQUENCE</scope>
</reference>